<dbReference type="PANTHER" id="PTHR35446:SF2">
    <property type="entry name" value="CARBOXYMUCONOLACTONE DECARBOXYLASE-LIKE DOMAIN-CONTAINING PROTEIN"/>
    <property type="match status" value="1"/>
</dbReference>
<organism evidence="2 3">
    <name type="scientific">Thermoanaerobacterium thermosaccharolyticum</name>
    <name type="common">Clostridium thermosaccharolyticum</name>
    <dbReference type="NCBI Taxonomy" id="1517"/>
    <lineage>
        <taxon>Bacteria</taxon>
        <taxon>Bacillati</taxon>
        <taxon>Bacillota</taxon>
        <taxon>Clostridia</taxon>
        <taxon>Thermoanaerobacterales</taxon>
        <taxon>Thermoanaerobacteraceae</taxon>
        <taxon>Thermoanaerobacterium</taxon>
    </lineage>
</organism>
<dbReference type="NCBIfam" id="TIGR00778">
    <property type="entry name" value="ahpD_dom"/>
    <property type="match status" value="1"/>
</dbReference>
<dbReference type="GeneID" id="93863821"/>
<keyword evidence="2" id="KW-0560">Oxidoreductase</keyword>
<evidence type="ECO:0000313" key="3">
    <source>
        <dbReference type="Proteomes" id="UP000214975"/>
    </source>
</evidence>
<keyword evidence="2" id="KW-0575">Peroxidase</keyword>
<feature type="domain" description="Carboxymuconolactone decarboxylase-like" evidence="1">
    <location>
        <begin position="42"/>
        <end position="118"/>
    </location>
</feature>
<protein>
    <submittedName>
        <fullName evidence="2">Alkylhydroperoxidase</fullName>
    </submittedName>
</protein>
<sequence length="127" mass="14092">MAIGVKLVSNEEASPEVKQLFEQIEKQMGFIPPTMRAMANKPEYLKLFLEKSRVVMGSGKIDGKTKLFVALTVSILNNCEMCITTYTNKLKEAGVTDEEIVELLSIIDLVGGLNHFNNGLMIKPSEK</sequence>
<evidence type="ECO:0000259" key="1">
    <source>
        <dbReference type="Pfam" id="PF02627"/>
    </source>
</evidence>
<dbReference type="Proteomes" id="UP000214975">
    <property type="component" value="Chromosome"/>
</dbReference>
<dbReference type="EMBL" id="CP016893">
    <property type="protein sequence ID" value="AST58580.1"/>
    <property type="molecule type" value="Genomic_DNA"/>
</dbReference>
<dbReference type="GO" id="GO:0051920">
    <property type="term" value="F:peroxiredoxin activity"/>
    <property type="evidence" value="ECO:0007669"/>
    <property type="project" value="InterPro"/>
</dbReference>
<dbReference type="InterPro" id="IPR003779">
    <property type="entry name" value="CMD-like"/>
</dbReference>
<dbReference type="OMA" id="INNFWRA"/>
<dbReference type="RefSeq" id="WP_013297464.1">
    <property type="nucleotide sequence ID" value="NZ_CP016893.1"/>
</dbReference>
<accession>A0A223I1J5</accession>
<dbReference type="PANTHER" id="PTHR35446">
    <property type="entry name" value="SI:CH211-175M2.5"/>
    <property type="match status" value="1"/>
</dbReference>
<dbReference type="AlphaFoldDB" id="A0A223I1J5"/>
<dbReference type="Pfam" id="PF02627">
    <property type="entry name" value="CMD"/>
    <property type="match status" value="1"/>
</dbReference>
<dbReference type="InterPro" id="IPR029032">
    <property type="entry name" value="AhpD-like"/>
</dbReference>
<dbReference type="SUPFAM" id="SSF69118">
    <property type="entry name" value="AhpD-like"/>
    <property type="match status" value="1"/>
</dbReference>
<dbReference type="InterPro" id="IPR004675">
    <property type="entry name" value="AhpD_core"/>
</dbReference>
<name>A0A223I1J5_THETR</name>
<reference evidence="2 3" key="1">
    <citation type="submission" date="2016-08" db="EMBL/GenBank/DDBJ databases">
        <title>A novel genetic cassette of butanologenic Thermoanaerobacterium thermosaccharolyticum that directly convert cellulose to butanol.</title>
        <authorList>
            <person name="Li T."/>
            <person name="He J."/>
        </authorList>
    </citation>
    <scope>NUCLEOTIDE SEQUENCE [LARGE SCALE GENOMIC DNA]</scope>
    <source>
        <strain evidence="2 3">TG57</strain>
    </source>
</reference>
<gene>
    <name evidence="2" type="ORF">Thert_02750</name>
</gene>
<evidence type="ECO:0000313" key="2">
    <source>
        <dbReference type="EMBL" id="AST58580.1"/>
    </source>
</evidence>
<proteinExistence type="predicted"/>
<dbReference type="Gene3D" id="1.20.1290.10">
    <property type="entry name" value="AhpD-like"/>
    <property type="match status" value="1"/>
</dbReference>